<name>A0A2S4N9S4_9FLAO</name>
<dbReference type="Pfam" id="PF09844">
    <property type="entry name" value="DUF2071"/>
    <property type="match status" value="1"/>
</dbReference>
<dbReference type="Proteomes" id="UP000237056">
    <property type="component" value="Unassembled WGS sequence"/>
</dbReference>
<dbReference type="InterPro" id="IPR018644">
    <property type="entry name" value="DUF2071"/>
</dbReference>
<organism evidence="1 2">
    <name type="scientific">Flavobacterium croceum DSM 17960</name>
    <dbReference type="NCBI Taxonomy" id="1121886"/>
    <lineage>
        <taxon>Bacteria</taxon>
        <taxon>Pseudomonadati</taxon>
        <taxon>Bacteroidota</taxon>
        <taxon>Flavobacteriia</taxon>
        <taxon>Flavobacteriales</taxon>
        <taxon>Flavobacteriaceae</taxon>
        <taxon>Flavobacterium</taxon>
    </lineage>
</organism>
<dbReference type="EMBL" id="PQNY01000004">
    <property type="protein sequence ID" value="POS02442.1"/>
    <property type="molecule type" value="Genomic_DNA"/>
</dbReference>
<accession>A0A2S4N9S4</accession>
<proteinExistence type="predicted"/>
<evidence type="ECO:0008006" key="3">
    <source>
        <dbReference type="Google" id="ProtNLM"/>
    </source>
</evidence>
<reference evidence="1 2" key="1">
    <citation type="submission" date="2018-01" db="EMBL/GenBank/DDBJ databases">
        <title>Genomic Encyclopedia of Type Strains, Phase I: the one thousand microbial genomes (KMG-I) project.</title>
        <authorList>
            <person name="Goeker M."/>
        </authorList>
    </citation>
    <scope>NUCLEOTIDE SEQUENCE [LARGE SCALE GENOMIC DNA]</scope>
    <source>
        <strain evidence="1 2">DSM 17960</strain>
    </source>
</reference>
<dbReference type="AlphaFoldDB" id="A0A2S4N9S4"/>
<sequence length="235" mass="28108">MSFLTAQWSNLALINYVIDPKLLENYIPKGTELDFYNNKCYISLVGFMFEDVKLLGIKIPFHVNFEEVNLRFYVKRFENNEWKRGVVFIKEIVPKPALTLVANTIYNEHYKTLPMKHSVIDNQISKDYVYQWKTKNKWNTILVETEMNPMEIEINSEAEFITEHYFGYTKHIKHTFEYEVKHPRWKQVKIVNHQIDVDFKEVYGNEFEFLNNQNPISVLFAQGSKISVEHKKRIK</sequence>
<gene>
    <name evidence="1" type="ORF">Q361_104164</name>
</gene>
<dbReference type="PANTHER" id="PTHR39186:SF1">
    <property type="entry name" value="DUF2071 DOMAIN-CONTAINING PROTEIN"/>
    <property type="match status" value="1"/>
</dbReference>
<evidence type="ECO:0000313" key="2">
    <source>
        <dbReference type="Proteomes" id="UP000237056"/>
    </source>
</evidence>
<comment type="caution">
    <text evidence="1">The sequence shown here is derived from an EMBL/GenBank/DDBJ whole genome shotgun (WGS) entry which is preliminary data.</text>
</comment>
<evidence type="ECO:0000313" key="1">
    <source>
        <dbReference type="EMBL" id="POS02442.1"/>
    </source>
</evidence>
<dbReference type="PANTHER" id="PTHR39186">
    <property type="entry name" value="DUF2071 FAMILY PROTEIN"/>
    <property type="match status" value="1"/>
</dbReference>
<dbReference type="RefSeq" id="WP_103725495.1">
    <property type="nucleotide sequence ID" value="NZ_PQNY01000004.1"/>
</dbReference>
<protein>
    <recommendedName>
        <fullName evidence="3">DUF2071 domain-containing protein</fullName>
    </recommendedName>
</protein>
<dbReference type="OrthoDB" id="1421826at2"/>
<keyword evidence="2" id="KW-1185">Reference proteome</keyword>